<reference evidence="1 2" key="1">
    <citation type="submission" date="2020-12" db="EMBL/GenBank/DDBJ databases">
        <title>Draft genome sequence of furan degrading bacterial strain FUR100.</title>
        <authorList>
            <person name="Woiski C."/>
        </authorList>
    </citation>
    <scope>NUCLEOTIDE SEQUENCE [LARGE SCALE GENOMIC DNA]</scope>
    <source>
        <strain evidence="1 2">FUR100</strain>
    </source>
</reference>
<comment type="caution">
    <text evidence="1">The sequence shown here is derived from an EMBL/GenBank/DDBJ whole genome shotgun (WGS) entry which is preliminary data.</text>
</comment>
<protein>
    <submittedName>
        <fullName evidence="1">Uncharacterized protein</fullName>
    </submittedName>
</protein>
<dbReference type="EMBL" id="JAECSB010000098">
    <property type="protein sequence ID" value="MBH5147254.1"/>
    <property type="molecule type" value="Genomic_DNA"/>
</dbReference>
<name>A0A0C2ZSJ7_RHOER</name>
<dbReference type="RefSeq" id="WP_020970148.1">
    <property type="nucleotide sequence ID" value="NZ_FMVB01000014.1"/>
</dbReference>
<keyword evidence="2" id="KW-1185">Reference proteome</keyword>
<accession>A0A0C2ZSJ7</accession>
<dbReference type="AlphaFoldDB" id="A0A0C2ZSJ7"/>
<evidence type="ECO:0000313" key="2">
    <source>
        <dbReference type="Proteomes" id="UP000627573"/>
    </source>
</evidence>
<proteinExistence type="predicted"/>
<organism evidence="1 2">
    <name type="scientific">Rhodococcus erythropolis</name>
    <name type="common">Arthrobacter picolinophilus</name>
    <dbReference type="NCBI Taxonomy" id="1833"/>
    <lineage>
        <taxon>Bacteria</taxon>
        <taxon>Bacillati</taxon>
        <taxon>Actinomycetota</taxon>
        <taxon>Actinomycetes</taxon>
        <taxon>Mycobacteriales</taxon>
        <taxon>Nocardiaceae</taxon>
        <taxon>Rhodococcus</taxon>
        <taxon>Rhodococcus erythropolis group</taxon>
    </lineage>
</organism>
<gene>
    <name evidence="1" type="ORF">I3517_32090</name>
</gene>
<dbReference type="Proteomes" id="UP000627573">
    <property type="component" value="Unassembled WGS sequence"/>
</dbReference>
<evidence type="ECO:0000313" key="1">
    <source>
        <dbReference type="EMBL" id="MBH5147254.1"/>
    </source>
</evidence>
<sequence>MITRSSGQHVFIALGTPWLDAVVAFLEPRARVDPWIMRGKMAIGDLLITVLDTTPRTLLCIETVAAPFDGTSRMEVDERPYELHGLPTVPELEQRWSITFPTDPGPVDDALADRILTAGQSHYAHYFGDIDTLDPTSTAAHARTLMNERGNCTGCSSPMPLRKFNSGDRLHFHSASRIFRQAEPGDDYPAVLCRKCTGRMATSGHTNFIDYMLSKNPSCPLCGAHRTAQCSPGMPVHPFDHLPWLAGTGCVVGPDTPEWTCRACNHSWGQMFPPDHPQQD</sequence>